<dbReference type="PANTHER" id="PTHR42699">
    <property type="match status" value="1"/>
</dbReference>
<dbReference type="InterPro" id="IPR000277">
    <property type="entry name" value="Cys/Met-Metab_PyrdxlP-dep_enz"/>
</dbReference>
<dbReference type="GO" id="GO:0030170">
    <property type="term" value="F:pyridoxal phosphate binding"/>
    <property type="evidence" value="ECO:0007669"/>
    <property type="project" value="InterPro"/>
</dbReference>
<dbReference type="Pfam" id="PF01053">
    <property type="entry name" value="Cys_Met_Meta_PP"/>
    <property type="match status" value="1"/>
</dbReference>
<dbReference type="AlphaFoldDB" id="A0AA38RBS2"/>
<dbReference type="Gene3D" id="3.40.640.10">
    <property type="entry name" value="Type I PLP-dependent aspartate aminotransferase-like (Major domain)"/>
    <property type="match status" value="1"/>
</dbReference>
<evidence type="ECO:0000256" key="2">
    <source>
        <dbReference type="ARBA" id="ARBA00022898"/>
    </source>
</evidence>
<dbReference type="Proteomes" id="UP001174694">
    <property type="component" value="Unassembled WGS sequence"/>
</dbReference>
<dbReference type="GO" id="GO:0019346">
    <property type="term" value="P:transsulfuration"/>
    <property type="evidence" value="ECO:0007669"/>
    <property type="project" value="InterPro"/>
</dbReference>
<dbReference type="GO" id="GO:0003962">
    <property type="term" value="F:cystathionine gamma-synthase activity"/>
    <property type="evidence" value="ECO:0007669"/>
    <property type="project" value="TreeGrafter"/>
</dbReference>
<gene>
    <name evidence="4" type="ORF">NKR23_g7374</name>
</gene>
<dbReference type="InterPro" id="IPR015421">
    <property type="entry name" value="PyrdxlP-dep_Trfase_major"/>
</dbReference>
<reference evidence="4" key="1">
    <citation type="submission" date="2022-07" db="EMBL/GenBank/DDBJ databases">
        <title>Fungi with potential for degradation of polypropylene.</title>
        <authorList>
            <person name="Gostincar C."/>
        </authorList>
    </citation>
    <scope>NUCLEOTIDE SEQUENCE</scope>
    <source>
        <strain evidence="4">EXF-13308</strain>
    </source>
</reference>
<comment type="caution">
    <text evidence="4">The sequence shown here is derived from an EMBL/GenBank/DDBJ whole genome shotgun (WGS) entry which is preliminary data.</text>
</comment>
<comment type="cofactor">
    <cofactor evidence="1 3">
        <name>pyridoxal 5'-phosphate</name>
        <dbReference type="ChEBI" id="CHEBI:597326"/>
    </cofactor>
</comment>
<dbReference type="EMBL" id="JANBVO010000023">
    <property type="protein sequence ID" value="KAJ9142206.1"/>
    <property type="molecule type" value="Genomic_DNA"/>
</dbReference>
<protein>
    <submittedName>
        <fullName evidence="4">Cystathionine gamma-synthase</fullName>
    </submittedName>
</protein>
<evidence type="ECO:0000256" key="1">
    <source>
        <dbReference type="ARBA" id="ARBA00001933"/>
    </source>
</evidence>
<dbReference type="InterPro" id="IPR051750">
    <property type="entry name" value="Trans-sulfuration_enzymes"/>
</dbReference>
<name>A0AA38RBS2_9PEZI</name>
<dbReference type="InterPro" id="IPR015424">
    <property type="entry name" value="PyrdxlP-dep_Trfase"/>
</dbReference>
<sequence length="550" mass="60023">MPVKTITTVFGHSMPPEGDHTITVHAKYWDTCIRFRDGETSLLAHLKSIYPRFGPHAHAKQLSVAVVERLGLPKGSSALLFTSPDAFKSAKAHALSAHRKEKKLTESDLTFHVVDIHGVRLYVVAFFMTKTPGVIGFWQNPGIGISTRLGEALLAYKDEIQVVPFSGDLTAVPPPTYLPESDAHVQLRERITGLLHRAVIDPATVQTTPDDVYLYPSGMASIYFTNELLLQRRPGTVVILGAVFHSTFHLAEDAPGGMKHFARRKEGRKISYAFVEFPSNPILVSADLRRVRQLADKYDFPFVVDETVGSFCNVDVSSVADVIITSLTKSFSGYANLLAGSAALNPASPHYASLKPLYARAHHNELFAGDAAVLLANSADYLARSAVLNRNAAALAARLRPAASDPLSPVTGVLYPPHTDTAGNYAAFARRATPDFAPGHGCLLSVDFEDVPTAAAFYDNLSFYHGPHLGAHHSLAMPFNATVFGRDAAEMAYHAAYGAREAQVRLSVGLEEERELLDTVEEALGRAAEARARRERGEEVGWRREKVDFS</sequence>
<dbReference type="SUPFAM" id="SSF53383">
    <property type="entry name" value="PLP-dependent transferases"/>
    <property type="match status" value="1"/>
</dbReference>
<organism evidence="4 5">
    <name type="scientific">Pleurostoma richardsiae</name>
    <dbReference type="NCBI Taxonomy" id="41990"/>
    <lineage>
        <taxon>Eukaryota</taxon>
        <taxon>Fungi</taxon>
        <taxon>Dikarya</taxon>
        <taxon>Ascomycota</taxon>
        <taxon>Pezizomycotina</taxon>
        <taxon>Sordariomycetes</taxon>
        <taxon>Sordariomycetidae</taxon>
        <taxon>Calosphaeriales</taxon>
        <taxon>Pleurostomataceae</taxon>
        <taxon>Pleurostoma</taxon>
    </lineage>
</organism>
<evidence type="ECO:0000313" key="5">
    <source>
        <dbReference type="Proteomes" id="UP001174694"/>
    </source>
</evidence>
<dbReference type="Gene3D" id="3.90.1150.10">
    <property type="entry name" value="Aspartate Aminotransferase, domain 1"/>
    <property type="match status" value="1"/>
</dbReference>
<dbReference type="PANTHER" id="PTHR42699:SF1">
    <property type="entry name" value="CYSTATHIONINE GAMMA-SYNTHASE-RELATED"/>
    <property type="match status" value="1"/>
</dbReference>
<keyword evidence="2 3" id="KW-0663">Pyridoxal phosphate</keyword>
<accession>A0AA38RBS2</accession>
<evidence type="ECO:0000313" key="4">
    <source>
        <dbReference type="EMBL" id="KAJ9142206.1"/>
    </source>
</evidence>
<evidence type="ECO:0000256" key="3">
    <source>
        <dbReference type="RuleBase" id="RU362118"/>
    </source>
</evidence>
<comment type="similarity">
    <text evidence="3">Belongs to the trans-sulfuration enzymes family.</text>
</comment>
<keyword evidence="5" id="KW-1185">Reference proteome</keyword>
<dbReference type="InterPro" id="IPR015422">
    <property type="entry name" value="PyrdxlP-dep_Trfase_small"/>
</dbReference>
<proteinExistence type="inferred from homology"/>